<evidence type="ECO:0000313" key="3">
    <source>
        <dbReference type="Proteomes" id="UP000703038"/>
    </source>
</evidence>
<keyword evidence="1" id="KW-0472">Membrane</keyword>
<feature type="transmembrane region" description="Helical" evidence="1">
    <location>
        <begin position="156"/>
        <end position="174"/>
    </location>
</feature>
<protein>
    <recommendedName>
        <fullName evidence="4">Exosortase/archaeosortase family protein</fullName>
    </recommendedName>
</protein>
<keyword evidence="3" id="KW-1185">Reference proteome</keyword>
<feature type="transmembrane region" description="Helical" evidence="1">
    <location>
        <begin position="252"/>
        <end position="271"/>
    </location>
</feature>
<comment type="caution">
    <text evidence="2">The sequence shown here is derived from an EMBL/GenBank/DDBJ whole genome shotgun (WGS) entry which is preliminary data.</text>
</comment>
<accession>A0ABS2KWD4</accession>
<name>A0ABS2KWD4_9NOCA</name>
<feature type="transmembrane region" description="Helical" evidence="1">
    <location>
        <begin position="36"/>
        <end position="53"/>
    </location>
</feature>
<feature type="transmembrane region" description="Helical" evidence="1">
    <location>
        <begin position="74"/>
        <end position="93"/>
    </location>
</feature>
<sequence>MTRPVRTLALRWAVLVVCVAFAFAPTWIRLAEEADSGAVTAYVFVFPVLAVVAGQGTARRREGELPIHDRQTDLIVGGIGALLALAVQALWLPRYSDQYALLHIDLAAVVLFTLSGAIMLFGLRPVGQFWPILLLAFAMSPMLYRLLAVSMGGSRFAYGMVLVLVAGVAGAIAVGRTRGRAALGFLVTVAVGAAVLQLLLVLDPTIDIVLLQLIPTVGASAATGTLFYLLARRGRSKRPLGRPVGAPSVKSARSAVITLVVVAVALVTRPLPAPPPPVDTVGPPGVVAAALAAPTGWRLLDDETYPWVRSYFGQRSSLVRQELQAAVANPEWDVRGRPRTVVVDTLTTTNAASLAVYPERTLYRLASTRSSPELPVELGHGVTASLHTSVDDTLLLTWTKLVFDWVRDGVFQRITIISVDNHEPGAEFPEPTPSMASNLSSVFAVFLRGNTVVGDDDPDFDDRGLLASVGASLVDAQFPAGMEDAR</sequence>
<feature type="transmembrane region" description="Helical" evidence="1">
    <location>
        <begin position="99"/>
        <end position="122"/>
    </location>
</feature>
<keyword evidence="1" id="KW-0812">Transmembrane</keyword>
<organism evidence="2 3">
    <name type="scientific">Rhodococcoides corynebacterioides</name>
    <dbReference type="NCBI Taxonomy" id="53972"/>
    <lineage>
        <taxon>Bacteria</taxon>
        <taxon>Bacillati</taxon>
        <taxon>Actinomycetota</taxon>
        <taxon>Actinomycetes</taxon>
        <taxon>Mycobacteriales</taxon>
        <taxon>Nocardiaceae</taxon>
        <taxon>Rhodococcoides</taxon>
    </lineage>
</organism>
<dbReference type="EMBL" id="JAFBBK010000001">
    <property type="protein sequence ID" value="MBM7416232.1"/>
    <property type="molecule type" value="Genomic_DNA"/>
</dbReference>
<reference evidence="2 3" key="1">
    <citation type="submission" date="2021-01" db="EMBL/GenBank/DDBJ databases">
        <title>Genomics of switchgrass bacterial isolates.</title>
        <authorList>
            <person name="Shade A."/>
        </authorList>
    </citation>
    <scope>NUCLEOTIDE SEQUENCE [LARGE SCALE GENOMIC DNA]</scope>
    <source>
        <strain evidence="2 3">PvP111</strain>
    </source>
</reference>
<evidence type="ECO:0000313" key="2">
    <source>
        <dbReference type="EMBL" id="MBM7416232.1"/>
    </source>
</evidence>
<feature type="transmembrane region" description="Helical" evidence="1">
    <location>
        <begin position="181"/>
        <end position="202"/>
    </location>
</feature>
<feature type="transmembrane region" description="Helical" evidence="1">
    <location>
        <begin position="129"/>
        <end position="150"/>
    </location>
</feature>
<proteinExistence type="predicted"/>
<gene>
    <name evidence="2" type="ORF">JOE42_002965</name>
</gene>
<dbReference type="RefSeq" id="WP_204869079.1">
    <property type="nucleotide sequence ID" value="NZ_JAFBBK010000001.1"/>
</dbReference>
<evidence type="ECO:0008006" key="4">
    <source>
        <dbReference type="Google" id="ProtNLM"/>
    </source>
</evidence>
<dbReference type="Proteomes" id="UP000703038">
    <property type="component" value="Unassembled WGS sequence"/>
</dbReference>
<feature type="transmembrane region" description="Helical" evidence="1">
    <location>
        <begin position="12"/>
        <end position="30"/>
    </location>
</feature>
<feature type="transmembrane region" description="Helical" evidence="1">
    <location>
        <begin position="208"/>
        <end position="231"/>
    </location>
</feature>
<evidence type="ECO:0000256" key="1">
    <source>
        <dbReference type="SAM" id="Phobius"/>
    </source>
</evidence>
<keyword evidence="1" id="KW-1133">Transmembrane helix</keyword>